<evidence type="ECO:0008006" key="4">
    <source>
        <dbReference type="Google" id="ProtNLM"/>
    </source>
</evidence>
<dbReference type="PANTHER" id="PTHR43215">
    <property type="entry name" value="RADIAL SPOKE HEAD 1 HOMOLOG"/>
    <property type="match status" value="1"/>
</dbReference>
<sequence>MHFFQKKYPLWSTILVGLLIGAGSAAFFYRANAHMRTQLADQQHQQIQQQATYITELERLAQADELSLQAQYAQARTLYEQLAADTTSVLHQTAQARLKLLESTSDKNTSTIRLVAHTPENNGPNPPELEVELALKNKALDSLLEIKSILDLQLNAAQSNRDTIRFSQRSIRFASSKGTMLDYAGETQNGQANGYGIGVWESGSIYNGKWKNNQRHGRGEFQWKDGTRYKGAYENDMRQGYGVYYWNNGERYEGYWEDDKRNGEGTIYRKNGRVVMTGVWKDDRLVEKK</sequence>
<proteinExistence type="predicted"/>
<evidence type="ECO:0000313" key="3">
    <source>
        <dbReference type="Proteomes" id="UP000557307"/>
    </source>
</evidence>
<keyword evidence="3" id="KW-1185">Reference proteome</keyword>
<dbReference type="SMART" id="SM00698">
    <property type="entry name" value="MORN"/>
    <property type="match status" value="4"/>
</dbReference>
<accession>A0A840TFF8</accession>
<dbReference type="Proteomes" id="UP000557307">
    <property type="component" value="Unassembled WGS sequence"/>
</dbReference>
<dbReference type="RefSeq" id="WP_184171636.1">
    <property type="nucleotide sequence ID" value="NZ_JACHGF010000001.1"/>
</dbReference>
<comment type="caution">
    <text evidence="2">The sequence shown here is derived from an EMBL/GenBank/DDBJ whole genome shotgun (WGS) entry which is preliminary data.</text>
</comment>
<dbReference type="EMBL" id="JACHGF010000001">
    <property type="protein sequence ID" value="MBB5282856.1"/>
    <property type="molecule type" value="Genomic_DNA"/>
</dbReference>
<dbReference type="PANTHER" id="PTHR43215:SF14">
    <property type="entry name" value="RADIAL SPOKE HEAD 1 HOMOLOG"/>
    <property type="match status" value="1"/>
</dbReference>
<dbReference type="SUPFAM" id="SSF82185">
    <property type="entry name" value="Histone H3 K4-specific methyltransferase SET7/9 N-terminal domain"/>
    <property type="match status" value="1"/>
</dbReference>
<evidence type="ECO:0000256" key="1">
    <source>
        <dbReference type="ARBA" id="ARBA00022737"/>
    </source>
</evidence>
<dbReference type="Gene3D" id="2.20.110.10">
    <property type="entry name" value="Histone H3 K4-specific methyltransferase SET7/9 N-terminal domain"/>
    <property type="match status" value="2"/>
</dbReference>
<dbReference type="AlphaFoldDB" id="A0A840TFF8"/>
<organism evidence="2 3">
    <name type="scientific">Rhabdobacter roseus</name>
    <dbReference type="NCBI Taxonomy" id="1655419"/>
    <lineage>
        <taxon>Bacteria</taxon>
        <taxon>Pseudomonadati</taxon>
        <taxon>Bacteroidota</taxon>
        <taxon>Cytophagia</taxon>
        <taxon>Cytophagales</taxon>
        <taxon>Cytophagaceae</taxon>
        <taxon>Rhabdobacter</taxon>
    </lineage>
</organism>
<protein>
    <recommendedName>
        <fullName evidence="4">MORN repeat protein</fullName>
    </recommendedName>
</protein>
<name>A0A840TFF8_9BACT</name>
<keyword evidence="1" id="KW-0677">Repeat</keyword>
<dbReference type="Pfam" id="PF02493">
    <property type="entry name" value="MORN"/>
    <property type="match status" value="4"/>
</dbReference>
<evidence type="ECO:0000313" key="2">
    <source>
        <dbReference type="EMBL" id="MBB5282856.1"/>
    </source>
</evidence>
<reference evidence="2 3" key="1">
    <citation type="submission" date="2020-08" db="EMBL/GenBank/DDBJ databases">
        <title>Genomic Encyclopedia of Type Strains, Phase IV (KMG-IV): sequencing the most valuable type-strain genomes for metagenomic binning, comparative biology and taxonomic classification.</title>
        <authorList>
            <person name="Goeker M."/>
        </authorList>
    </citation>
    <scope>NUCLEOTIDE SEQUENCE [LARGE SCALE GENOMIC DNA]</scope>
    <source>
        <strain evidence="2 3">DSM 105074</strain>
    </source>
</reference>
<dbReference type="InterPro" id="IPR003409">
    <property type="entry name" value="MORN"/>
</dbReference>
<gene>
    <name evidence="2" type="ORF">HNQ92_000977</name>
</gene>